<dbReference type="Proteomes" id="UP000621492">
    <property type="component" value="Unassembled WGS sequence"/>
</dbReference>
<reference evidence="1" key="2">
    <citation type="submission" date="2020-09" db="EMBL/GenBank/DDBJ databases">
        <authorList>
            <person name="Sun Q."/>
            <person name="Zhou Y."/>
        </authorList>
    </citation>
    <scope>NUCLEOTIDE SEQUENCE</scope>
    <source>
        <strain evidence="1">CGMCC 1.15454</strain>
    </source>
</reference>
<evidence type="ECO:0000313" key="2">
    <source>
        <dbReference type="Proteomes" id="UP000621492"/>
    </source>
</evidence>
<sequence>MRESKHCLSCNKPVENKRSDICNSCQQRLYDIDVESKENKWF</sequence>
<protein>
    <submittedName>
        <fullName evidence="1">Uncharacterized protein</fullName>
    </submittedName>
</protein>
<keyword evidence="2" id="KW-1185">Reference proteome</keyword>
<gene>
    <name evidence="1" type="ORF">GCM10011409_45910</name>
</gene>
<proteinExistence type="predicted"/>
<name>A0A9W5U255_9BACI</name>
<evidence type="ECO:0000313" key="1">
    <source>
        <dbReference type="EMBL" id="GGB63670.1"/>
    </source>
</evidence>
<dbReference type="AlphaFoldDB" id="A0A9W5U255"/>
<organism evidence="1 2">
    <name type="scientific">Lentibacillus populi</name>
    <dbReference type="NCBI Taxonomy" id="1827502"/>
    <lineage>
        <taxon>Bacteria</taxon>
        <taxon>Bacillati</taxon>
        <taxon>Bacillota</taxon>
        <taxon>Bacilli</taxon>
        <taxon>Bacillales</taxon>
        <taxon>Bacillaceae</taxon>
        <taxon>Lentibacillus</taxon>
    </lineage>
</organism>
<dbReference type="EMBL" id="BMJD01000094">
    <property type="protein sequence ID" value="GGB63670.1"/>
    <property type="molecule type" value="Genomic_DNA"/>
</dbReference>
<accession>A0A9W5U255</accession>
<dbReference type="RefSeq" id="WP_286171350.1">
    <property type="nucleotide sequence ID" value="NZ_BMJD01000094.1"/>
</dbReference>
<reference evidence="1" key="1">
    <citation type="journal article" date="2014" name="Int. J. Syst. Evol. Microbiol.">
        <title>Complete genome sequence of Corynebacterium casei LMG S-19264T (=DSM 44701T), isolated from a smear-ripened cheese.</title>
        <authorList>
            <consortium name="US DOE Joint Genome Institute (JGI-PGF)"/>
            <person name="Walter F."/>
            <person name="Albersmeier A."/>
            <person name="Kalinowski J."/>
            <person name="Ruckert C."/>
        </authorList>
    </citation>
    <scope>NUCLEOTIDE SEQUENCE</scope>
    <source>
        <strain evidence="1">CGMCC 1.15454</strain>
    </source>
</reference>
<comment type="caution">
    <text evidence="1">The sequence shown here is derived from an EMBL/GenBank/DDBJ whole genome shotgun (WGS) entry which is preliminary data.</text>
</comment>